<evidence type="ECO:0000313" key="2">
    <source>
        <dbReference type="Proteomes" id="UP000533269"/>
    </source>
</evidence>
<dbReference type="Proteomes" id="UP000533269">
    <property type="component" value="Unassembled WGS sequence"/>
</dbReference>
<protein>
    <submittedName>
        <fullName evidence="1">Putative HTH transcriptional regulator</fullName>
    </submittedName>
</protein>
<accession>A0A7W4TRC6</accession>
<sequence length="108" mass="11341">MQGRTVRLTADSLVKNPRGHGQPATVEAKAAADSLPKNLLSTLSTFASGRGLYVVLGVDEVHGFAPAPGFDTPQTTRLLDGAATQELSPPLRLDIFVEEVEGAQVVMA</sequence>
<dbReference type="Gene3D" id="3.30.950.30">
    <property type="entry name" value="Schlafen, AAA domain"/>
    <property type="match status" value="1"/>
</dbReference>
<organism evidence="1 2">
    <name type="scientific">Kineococcus radiotolerans</name>
    <dbReference type="NCBI Taxonomy" id="131568"/>
    <lineage>
        <taxon>Bacteria</taxon>
        <taxon>Bacillati</taxon>
        <taxon>Actinomycetota</taxon>
        <taxon>Actinomycetes</taxon>
        <taxon>Kineosporiales</taxon>
        <taxon>Kineosporiaceae</taxon>
        <taxon>Kineococcus</taxon>
    </lineage>
</organism>
<gene>
    <name evidence="1" type="ORF">FHR75_004377</name>
</gene>
<name>A0A7W4TRC6_KINRA</name>
<reference evidence="1 2" key="1">
    <citation type="submission" date="2020-08" db="EMBL/GenBank/DDBJ databases">
        <title>The Agave Microbiome: Exploring the role of microbial communities in plant adaptations to desert environments.</title>
        <authorList>
            <person name="Partida-Martinez L.P."/>
        </authorList>
    </citation>
    <scope>NUCLEOTIDE SEQUENCE [LARGE SCALE GENOMIC DNA]</scope>
    <source>
        <strain evidence="1 2">AS2.23</strain>
    </source>
</reference>
<evidence type="ECO:0000313" key="1">
    <source>
        <dbReference type="EMBL" id="MBB2903535.1"/>
    </source>
</evidence>
<dbReference type="InterPro" id="IPR038461">
    <property type="entry name" value="Schlafen_AlbA_2_dom_sf"/>
</dbReference>
<comment type="caution">
    <text evidence="1">The sequence shown here is derived from an EMBL/GenBank/DDBJ whole genome shotgun (WGS) entry which is preliminary data.</text>
</comment>
<proteinExistence type="predicted"/>
<dbReference type="EMBL" id="JACHVY010000009">
    <property type="protein sequence ID" value="MBB2903535.1"/>
    <property type="molecule type" value="Genomic_DNA"/>
</dbReference>
<dbReference type="AlphaFoldDB" id="A0A7W4TRC6"/>
<reference evidence="1 2" key="2">
    <citation type="submission" date="2020-08" db="EMBL/GenBank/DDBJ databases">
        <authorList>
            <person name="Partida-Martinez L."/>
            <person name="Huntemann M."/>
            <person name="Clum A."/>
            <person name="Wang J."/>
            <person name="Palaniappan K."/>
            <person name="Ritter S."/>
            <person name="Chen I.-M."/>
            <person name="Stamatis D."/>
            <person name="Reddy T."/>
            <person name="O'Malley R."/>
            <person name="Daum C."/>
            <person name="Shapiro N."/>
            <person name="Ivanova N."/>
            <person name="Kyrpides N."/>
            <person name="Woyke T."/>
        </authorList>
    </citation>
    <scope>NUCLEOTIDE SEQUENCE [LARGE SCALE GENOMIC DNA]</scope>
    <source>
        <strain evidence="1 2">AS2.23</strain>
    </source>
</reference>
<dbReference type="RefSeq" id="WP_183393132.1">
    <property type="nucleotide sequence ID" value="NZ_JACHVY010000009.1"/>
</dbReference>